<sequence>MTTGTWSITNGLPRMFLMLLLREWSSILKSMKLKFICARNILPESYLSDITYNNQTYIDLFEGAGMLSVLANMGPHWPKMVIIFVCNISSDIVDPGSPMFHQVKLRGRMFTFNPDLINKNYGRRNEGITSATLKLGILSQHGLPRDNFKLVL</sequence>
<comment type="caution">
    <text evidence="1">The sequence shown here is derived from an EMBL/GenBank/DDBJ whole genome shotgun (WGS) entry which is preliminary data.</text>
</comment>
<accession>A0AAV3NKN4</accession>
<reference evidence="1 2" key="1">
    <citation type="submission" date="2024-01" db="EMBL/GenBank/DDBJ databases">
        <title>The complete chloroplast genome sequence of Lithospermum erythrorhizon: insights into the phylogenetic relationship among Boraginaceae species and the maternal lineages of purple gromwells.</title>
        <authorList>
            <person name="Okada T."/>
            <person name="Watanabe K."/>
        </authorList>
    </citation>
    <scope>NUCLEOTIDE SEQUENCE [LARGE SCALE GENOMIC DNA]</scope>
</reference>
<protein>
    <submittedName>
        <fullName evidence="1">Uncharacterized protein</fullName>
    </submittedName>
</protein>
<keyword evidence="2" id="KW-1185">Reference proteome</keyword>
<gene>
    <name evidence="1" type="ORF">LIER_35097</name>
</gene>
<dbReference type="EMBL" id="BAABME010015120">
    <property type="protein sequence ID" value="GAA0139487.1"/>
    <property type="molecule type" value="Genomic_DNA"/>
</dbReference>
<proteinExistence type="predicted"/>
<organism evidence="1 2">
    <name type="scientific">Lithospermum erythrorhizon</name>
    <name type="common">Purple gromwell</name>
    <name type="synonym">Lithospermum officinale var. erythrorhizon</name>
    <dbReference type="NCBI Taxonomy" id="34254"/>
    <lineage>
        <taxon>Eukaryota</taxon>
        <taxon>Viridiplantae</taxon>
        <taxon>Streptophyta</taxon>
        <taxon>Embryophyta</taxon>
        <taxon>Tracheophyta</taxon>
        <taxon>Spermatophyta</taxon>
        <taxon>Magnoliopsida</taxon>
        <taxon>eudicotyledons</taxon>
        <taxon>Gunneridae</taxon>
        <taxon>Pentapetalae</taxon>
        <taxon>asterids</taxon>
        <taxon>lamiids</taxon>
        <taxon>Boraginales</taxon>
        <taxon>Boraginaceae</taxon>
        <taxon>Boraginoideae</taxon>
        <taxon>Lithospermeae</taxon>
        <taxon>Lithospermum</taxon>
    </lineage>
</organism>
<evidence type="ECO:0000313" key="1">
    <source>
        <dbReference type="EMBL" id="GAA0139487.1"/>
    </source>
</evidence>
<name>A0AAV3NKN4_LITER</name>
<dbReference type="Proteomes" id="UP001454036">
    <property type="component" value="Unassembled WGS sequence"/>
</dbReference>
<dbReference type="AlphaFoldDB" id="A0AAV3NKN4"/>
<evidence type="ECO:0000313" key="2">
    <source>
        <dbReference type="Proteomes" id="UP001454036"/>
    </source>
</evidence>